<protein>
    <submittedName>
        <fullName evidence="1">Uncharacterized protein</fullName>
    </submittedName>
</protein>
<evidence type="ECO:0000313" key="2">
    <source>
        <dbReference type="Proteomes" id="UP000004682"/>
    </source>
</evidence>
<name>A0ABN0G9P5_9BURK</name>
<reference evidence="2" key="1">
    <citation type="journal article" date="2012" name="J. Bacteriol.">
        <title>Revised Genome Sequence of Burkholderia thailandensis MSMB43 with Improved Annotation.</title>
        <authorList>
            <person name="Zhuo Y."/>
            <person name="Liu L."/>
            <person name="Wang Q."/>
            <person name="Liu X."/>
            <person name="Ren B."/>
            <person name="Liu M."/>
            <person name="Ni P."/>
            <person name="Cheng Y.Q."/>
            <person name="Zhang L."/>
        </authorList>
    </citation>
    <scope>NUCLEOTIDE SEQUENCE [LARGE SCALE GENOMIC DNA]</scope>
    <source>
        <strain evidence="2">MSMB43</strain>
    </source>
</reference>
<dbReference type="Proteomes" id="UP000004682">
    <property type="component" value="Unassembled WGS sequence"/>
</dbReference>
<evidence type="ECO:0000313" key="1">
    <source>
        <dbReference type="EMBL" id="EIP88932.1"/>
    </source>
</evidence>
<dbReference type="EMBL" id="JH692062">
    <property type="protein sequence ID" value="EIP88932.1"/>
    <property type="molecule type" value="Genomic_DNA"/>
</dbReference>
<proteinExistence type="predicted"/>
<sequence>MACRVRERLAGCLGAGAALLGAMRNRGAPSIIRALSVPVACAPGNAVRRARPRRFN</sequence>
<accession>A0ABN0G9P5</accession>
<organism evidence="1 2">
    <name type="scientific">Burkholderia humptydooensis MSMB43</name>
    <dbReference type="NCBI Taxonomy" id="441157"/>
    <lineage>
        <taxon>Bacteria</taxon>
        <taxon>Pseudomonadati</taxon>
        <taxon>Pseudomonadota</taxon>
        <taxon>Betaproteobacteria</taxon>
        <taxon>Burkholderiales</taxon>
        <taxon>Burkholderiaceae</taxon>
        <taxon>Burkholderia</taxon>
        <taxon>pseudomallei group</taxon>
    </lineage>
</organism>
<gene>
    <name evidence="1" type="ORF">A33K_15032</name>
</gene>
<keyword evidence="2" id="KW-1185">Reference proteome</keyword>